<dbReference type="RefSeq" id="WP_123522406.1">
    <property type="nucleotide sequence ID" value="NZ_JBHLWF010000019.1"/>
</dbReference>
<dbReference type="AlphaFoldDB" id="A0A4V2UVK8"/>
<dbReference type="EMBL" id="SMAF01000016">
    <property type="protein sequence ID" value="TCS96157.1"/>
    <property type="molecule type" value="Genomic_DNA"/>
</dbReference>
<dbReference type="Pfam" id="PF08922">
    <property type="entry name" value="DUF1905"/>
    <property type="match status" value="1"/>
</dbReference>
<dbReference type="OrthoDB" id="9803948at2"/>
<evidence type="ECO:0000313" key="1">
    <source>
        <dbReference type="EMBL" id="TCS96157.1"/>
    </source>
</evidence>
<organism evidence="1 2">
    <name type="scientific">Pseudofulvimonas gallinarii</name>
    <dbReference type="NCBI Taxonomy" id="634155"/>
    <lineage>
        <taxon>Bacteria</taxon>
        <taxon>Pseudomonadati</taxon>
        <taxon>Pseudomonadota</taxon>
        <taxon>Gammaproteobacteria</taxon>
        <taxon>Lysobacterales</taxon>
        <taxon>Rhodanobacteraceae</taxon>
        <taxon>Pseudofulvimonas</taxon>
    </lineage>
</organism>
<keyword evidence="2" id="KW-1185">Reference proteome</keyword>
<gene>
    <name evidence="1" type="ORF">EDC25_11611</name>
</gene>
<dbReference type="Pfam" id="PF13376">
    <property type="entry name" value="OmdA"/>
    <property type="match status" value="1"/>
</dbReference>
<dbReference type="InterPro" id="IPR015018">
    <property type="entry name" value="DUF1905"/>
</dbReference>
<reference evidence="1 2" key="1">
    <citation type="submission" date="2019-03" db="EMBL/GenBank/DDBJ databases">
        <title>Genomic Encyclopedia of Type Strains, Phase IV (KMG-IV): sequencing the most valuable type-strain genomes for metagenomic binning, comparative biology and taxonomic classification.</title>
        <authorList>
            <person name="Goeker M."/>
        </authorList>
    </citation>
    <scope>NUCLEOTIDE SEQUENCE [LARGE SCALE GENOMIC DNA]</scope>
    <source>
        <strain evidence="1 2">DSM 21944</strain>
    </source>
</reference>
<dbReference type="Gene3D" id="2.40.30.100">
    <property type="entry name" value="AF2212/PG0164-like"/>
    <property type="match status" value="1"/>
</dbReference>
<name>A0A4V2UVK8_9GAMM</name>
<dbReference type="SUPFAM" id="SSF141694">
    <property type="entry name" value="AF2212/PG0164-like"/>
    <property type="match status" value="1"/>
</dbReference>
<dbReference type="InterPro" id="IPR037079">
    <property type="entry name" value="AF2212/PG0164-like_sf"/>
</dbReference>
<evidence type="ECO:0000313" key="2">
    <source>
        <dbReference type="Proteomes" id="UP000294599"/>
    </source>
</evidence>
<protein>
    <submittedName>
        <fullName evidence="1">Uncharacterized protein DUF1905</fullName>
    </submittedName>
</protein>
<proteinExistence type="predicted"/>
<sequence length="189" mass="20459">MADQEQIRFEALLCRALAAEKGAAFAFAVLPMEASALLPRRGRMTVDVTLAAHAFRVTLEPDGRGSHWLRLPESVLEASGNQAGETASFRLQPVDPEPDPELPADFAAALVEIPEARATWAAATPIARVDWIHWITTAKLEKTRAKRIRDACGMLASGKKRVCCFDASGIYSKAFSAPVPGPLPPKKRA</sequence>
<comment type="caution">
    <text evidence="1">The sequence shown here is derived from an EMBL/GenBank/DDBJ whole genome shotgun (WGS) entry which is preliminary data.</text>
</comment>
<dbReference type="Proteomes" id="UP000294599">
    <property type="component" value="Unassembled WGS sequence"/>
</dbReference>
<accession>A0A4V2UVK8</accession>